<feature type="compositionally biased region" description="Acidic residues" evidence="6">
    <location>
        <begin position="1519"/>
        <end position="1530"/>
    </location>
</feature>
<sequence>MVSQIAASVLGKYLGDYVDDLNADNIKLSFLSGDAVLQDLKIKKTVLQSLFPNVVVKQAIIRKLSLHIPWKDLKGKPAIIKIEGVYVLAESGKDFDEQFYRKKFQDEKQAKLHVQELIRNKIKEVGIKTAAAASEETGGGGFGSKLVSTVIDNLQLYIDSVHIRFEDKTDNNWFAVGVTLNKLNTESTDENWVPTFLKNDSSIIHKTIDLDQLSVYWNTDTKPIKYSSLDDLSNKLKLMINSNTNNSESDSGSNSNNNNNNTQQQYILPSVSAQLKAILNKSLVPSSTVPKYDLEFELGSTEFCLSDKQYRDITNIMEGFQLFKKSIEYRSSRPKEQVLESPKKWWKYSIGCVLQKIHEKRYKNSWPYIKEFLRDKKEYIKLFRKLKKKTIFTTEQTRLESLEWKLPYEHILLFRNLAYKMIEKEDKLKLISNSNSSNNNSNTTTAGNSNNNMASKATPISSPSMSSSTSTPAAGKGWFSSWWAPVASPTGTSPLSTSVNNSNSSSNSNNNVIKDIELTKEDWNEIYSSIGYTETTEESKDTSTSPLFTSDSDLENIVKTRVNFHLVQGGIRLTRKNKPLALLKLDQLSLNLKSKSSSFVFEGNLGGIELVDHSNKKTQFEYLIKPLLKQQQPQQQDSSDINNRLFNIILSSYYSPKSPIQYDLSVRSKPLTIVYYPQFIQIINNFFFSNKNEANNAINVYEDLEKMAQDTISSIKTQTKDKLLLAISNQTKISMMLELDAPIIIIPESITDPNTNMLVLDLGKLSINHSPLSSKLLVENTISSSDKPESTESKDKEPLNDNNITWEEFYDEYSFKLTNTQVLLAKKQWDWRSESLIKKYRMNIANPFNANFSLKISKLSNQFLTSLKLVANVEFLEFYLSSSQYVDFMSIIQAAINVQSPPSASVPSSSTPPLVPNSGNSNDQPATNKMYSRDVIDNFKILEAVFNFERFNLNLSLEDDNYRHHSMALVYLRGLKGSLDQKLMESVLQISVNGLWIEDCLQKEKGNGNYLATSTTHFNPTDNLEGLVNNTILLKLTQINTDSPYYKNIDKLVDIEFSQINFILNRKTVAGLIEFLNSVSNLSVEKQKRQHQSIRSSSGVATNTPLKRSISASLDQFPSGLRSPPVASGSSTSNTVLIKVSLKVDLVRILLTKENNTPLIKASFTQHVMVADIYANKTSLNGKLGSAKIYDMTLEGRNYRTILTTKERNLSGQSSGNSNSSSILDSIEDDELSSSTSTFTASTATAAATGSSLIYFQFESDAQQQTLKVNLSSIRYVFLKRFVEELRLFLNNVMIMREYLKSSIYSAASAISNNRTTFYYEIEIDNPYILIPLSSLSNKIFIVDLGKIAIKNTIDKPPCQSTGTGSVDMDSNPIVTENIYIDARNIKVLSGLNMQFDKNQNGSSVRTYGSMVRDVNLSIHLKTPMYYSLLQKGEKPANPLPQWERWFNISQFELNISEYELVCLVDLLDGNLSEFSSEIVYQDSNSSSGTGDTGGSNNKMSESIMIVDKKQIKQQQQQEQDEQQQEEEEEIDFEKLIGSSYWKLGKFSIMYMKRDGSKMGDRLVLFEISESKMDITLRAMETSVYFEIKNIMMKDFNSDTHQQLRSILLPLADKKSTDAESEPQVIIKASLKPPPIQQSLFQIYVKGVYMIFVPHAWLELQDSILKILKFTMDAWNRYTIKVFGEPPVSEEIIQSGLSLFTLSISDIKISMPGNSKISGLGEQENALIVRSSLDIQSTSKGAMGVETILLIEANNIQIYRNQINNPDVSNIKIIEPFKVIYQVTQTLKNSESNLSLDNIIVHFSYRDFKHLMKIVNATVEALPSAPSSEASDKPHFLHKYREDQDTPDDQHEALYSPTNEPMMIPQPETLIVQKFFTFQLQKGGFVLLDDHNKSIKPVPLLAITVKGLKSNLFTFPQKNQVACSVECGLDSNYYNRNIGVWEPLIESWGLTFTANLSIEGGWMVNFQSKIPLQVNITKGFVDTSISTYQIWADDYYNNNSSKSSTGNTTNTNTSQQALQAQQIEKEYPYYLRNDTGVDLWYWVDSKDIRQIGSGTEVPLDIKEEVDNTTTTTTTTSTSNNNNNNSTNTKLEKKISFQLFGDFKPINNIPIDSIGTYTIHPMPEFKHIKLLYDVSYRNGSKLLCLHSNFNIQNNTDIPVVANITAVLNKEPKSLEIILGPHVKIPIPVEFTTGRIKMKPYNLGYDYSNEKIDCLNIIQLMKQKNTNFNINNSNNNNNNNNNNSNSNNDQNENHNIYSKMICKHNSKLPFIFSTSIAKNNLKSKNYVEISIDAPIMIENVLACDLNFRLYHGKNKKLIGSPFISGTIPIGKKLPVLVFDPLLDIYMEIQIYDFPYSSAFLIETFVGLPIPDKIKIVDGRNQPLLISFDNRIEPNHGYRFLSIYCEFWMINQTGLPLFFRHQIGAQTIDPAGQTPTNEIKVPDKPVDSRLWYSKDWAHPSKPFMFAYNDSTIVGGRFCLKISDSNWSSPFSLNSSSSANSNIQISEERSDEEKEIKNLVQINKLPPKTNYQLSVNILPSNSKFWRTRVVTFSPMYLIVNTTQHRVYYQQFECENNTQTILQDESLPFQFPSTRREKLIRIGIAPSSSDDIKWSGYFNPKELSHFALRLRSDSEVVGSGLKNKDKKDSEISTKKKISNLLIPSSSATSSLSSLSKPLQQQQQQQLQDEDTSNESRLFISVTIRVKATKNLTTTMIVLHEQNADLPPYKIDNKSKYPIWIRQKKTEIWEKVAPLTCIPYTWDHPILPRKLIVEFPGNEKKTYRLDNLEENSIVVLKSPEIQQKTELEVMIIANGPTRVLSIKEKQRSNPPSPIFERNNSMSTSTPKSPTQSSSSTINSNGKEENDKFEINIQLSSVGISIINSNPIEEIIYISLDGITLDVKQSKLDQYIQFKLDDMQIDDQRYQTNFPVFLCQTKKINHLNSNNNSNNNNSNNNNNNAGSIKPFIQFSATRSFKYPKIIFFRYFSLLIQECDVNIDESSILNALSFINVNLTSLNEHFTLNPTITQEEILQTKNASNISNHLIYFEMLHINPLKVNLSFVSCKSPKEAQAILGARSLAELLIGFKSNSPFLNIERAPIKCNGFIWEHPFLSTKQVLDEISLHFSYQLMGQVHKIFGSFDFIGNPIRLAESLGSGFKDFFHEPALGLVKSPQDFAVGLSKGTSSLINNSVFGFCDSTSKITGTISKGLVQLSLDDNYIKERQESHKQKASGVKQGIEFGIRDLGEGVLKGITGIIEEPIKGATQEKSWEGFFKGVGKGVLGVAVKPTVGVFEFVSRTSEGIKNSTSVAKSMALIKRRRPPRFFPKEGTLQPYNIFKSTGSSILYSNIGSPPSNSGDWYIFHCNLSKELILMVSNSHIILFRSMANISPLTLEIVWKINLSGITSIKGSTSNPSIYVTYQENSKIPPSTINIPTQTDELRTIVIRKINELALLVHRFGAME</sequence>
<evidence type="ECO:0000259" key="10">
    <source>
        <dbReference type="Pfam" id="PF25037"/>
    </source>
</evidence>
<feature type="compositionally biased region" description="Low complexity" evidence="6">
    <location>
        <begin position="2832"/>
        <end position="2854"/>
    </location>
</feature>
<feature type="region of interest" description="Disordered" evidence="6">
    <location>
        <begin position="2666"/>
        <end position="2686"/>
    </location>
</feature>
<feature type="compositionally biased region" description="Low complexity" evidence="6">
    <location>
        <begin position="2666"/>
        <end position="2681"/>
    </location>
</feature>
<keyword evidence="12" id="KW-1185">Reference proteome</keyword>
<evidence type="ECO:0000256" key="1">
    <source>
        <dbReference type="ARBA" id="ARBA00004170"/>
    </source>
</evidence>
<dbReference type="InterPro" id="IPR026854">
    <property type="entry name" value="VPS13_N"/>
</dbReference>
<comment type="caution">
    <text evidence="11">The sequence shown here is derived from an EMBL/GenBank/DDBJ whole genome shotgun (WGS) entry which is preliminary data.</text>
</comment>
<evidence type="ECO:0000313" key="12">
    <source>
        <dbReference type="Proteomes" id="UP000695562"/>
    </source>
</evidence>
<evidence type="ECO:0000256" key="2">
    <source>
        <dbReference type="ARBA" id="ARBA00006545"/>
    </source>
</evidence>
<feature type="domain" description="VPS13-like middle region" evidence="8">
    <location>
        <begin position="1266"/>
        <end position="2014"/>
    </location>
</feature>
<dbReference type="GO" id="GO:0016020">
    <property type="term" value="C:membrane"/>
    <property type="evidence" value="ECO:0007669"/>
    <property type="project" value="UniProtKB-SubCell"/>
</dbReference>
<dbReference type="PANTHER" id="PTHR16166">
    <property type="entry name" value="VACUOLAR PROTEIN SORTING-ASSOCIATED PROTEIN VPS13"/>
    <property type="match status" value="1"/>
</dbReference>
<feature type="region of interest" description="Disordered" evidence="6">
    <location>
        <begin position="2068"/>
        <end position="2087"/>
    </location>
</feature>
<feature type="compositionally biased region" description="Low complexity" evidence="6">
    <location>
        <begin position="903"/>
        <end position="918"/>
    </location>
</feature>
<feature type="domain" description="Intermembrane lipid transfer protein VPS13-like C-terminal" evidence="10">
    <location>
        <begin position="3313"/>
        <end position="3426"/>
    </location>
</feature>
<protein>
    <recommendedName>
        <fullName evidence="13">Vacuolar protein sorting-associated protein 13 family protein</fullName>
    </recommendedName>
</protein>
<feature type="region of interest" description="Disordered" evidence="6">
    <location>
        <begin position="2226"/>
        <end position="2251"/>
    </location>
</feature>
<proteinExistence type="inferred from homology"/>
<feature type="region of interest" description="Disordered" evidence="6">
    <location>
        <begin position="243"/>
        <end position="263"/>
    </location>
</feature>
<evidence type="ECO:0000256" key="5">
    <source>
        <dbReference type="ARBA" id="ARBA00033718"/>
    </source>
</evidence>
<dbReference type="Pfam" id="PF25036">
    <property type="entry name" value="VPS13_VAB"/>
    <property type="match status" value="1"/>
</dbReference>
<dbReference type="GO" id="GO:0006623">
    <property type="term" value="P:protein targeting to vacuole"/>
    <property type="evidence" value="ECO:0007669"/>
    <property type="project" value="TreeGrafter"/>
</dbReference>
<dbReference type="InterPro" id="IPR056748">
    <property type="entry name" value="VPS13-like_C"/>
</dbReference>
<dbReference type="Proteomes" id="UP000695562">
    <property type="component" value="Unassembled WGS sequence"/>
</dbReference>
<reference evidence="11" key="1">
    <citation type="submission" date="2020-01" db="EMBL/GenBank/DDBJ databases">
        <title>Development of genomics and gene disruption for Polysphondylium violaceum indicates a role for the polyketide synthase stlB in stalk morphogenesis.</title>
        <authorList>
            <person name="Narita B."/>
            <person name="Kawabe Y."/>
            <person name="Kin K."/>
            <person name="Saito T."/>
            <person name="Gibbs R."/>
            <person name="Kuspa A."/>
            <person name="Muzny D."/>
            <person name="Queller D."/>
            <person name="Richards S."/>
            <person name="Strassman J."/>
            <person name="Sucgang R."/>
            <person name="Worley K."/>
            <person name="Schaap P."/>
        </authorList>
    </citation>
    <scope>NUCLEOTIDE SEQUENCE</scope>
    <source>
        <strain evidence="11">QSvi11</strain>
    </source>
</reference>
<keyword evidence="4" id="KW-0445">Lipid transport</keyword>
<dbReference type="Pfam" id="PF25033">
    <property type="entry name" value="VPS13_M"/>
    <property type="match status" value="1"/>
</dbReference>
<dbReference type="EMBL" id="AJWJ01000060">
    <property type="protein sequence ID" value="KAF2076434.1"/>
    <property type="molecule type" value="Genomic_DNA"/>
</dbReference>
<dbReference type="PANTHER" id="PTHR16166:SF113">
    <property type="entry name" value="INTERMEMBRANE LIPID TRANSFER PROTEIN TIPC"/>
    <property type="match status" value="1"/>
</dbReference>
<dbReference type="InterPro" id="IPR009543">
    <property type="entry name" value="VPS13_VAB"/>
</dbReference>
<feature type="domain" description="Vacuolar protein sorting-associated protein 13 VPS13 adaptor binding" evidence="9">
    <location>
        <begin position="2079"/>
        <end position="2627"/>
    </location>
</feature>
<feature type="region of interest" description="Disordered" evidence="6">
    <location>
        <begin position="432"/>
        <end position="469"/>
    </location>
</feature>
<dbReference type="GO" id="GO:0045053">
    <property type="term" value="P:protein retention in Golgi apparatus"/>
    <property type="evidence" value="ECO:0007669"/>
    <property type="project" value="TreeGrafter"/>
</dbReference>
<feature type="region of interest" description="Disordered" evidence="6">
    <location>
        <begin position="903"/>
        <end position="927"/>
    </location>
</feature>
<feature type="region of interest" description="Disordered" evidence="6">
    <location>
        <begin position="1510"/>
        <end position="1530"/>
    </location>
</feature>
<evidence type="ECO:0008006" key="13">
    <source>
        <dbReference type="Google" id="ProtNLM"/>
    </source>
</evidence>
<evidence type="ECO:0000256" key="6">
    <source>
        <dbReference type="SAM" id="MobiDB-lite"/>
    </source>
</evidence>
<evidence type="ECO:0000259" key="8">
    <source>
        <dbReference type="Pfam" id="PF25033"/>
    </source>
</evidence>
<organism evidence="11 12">
    <name type="scientific">Polysphondylium violaceum</name>
    <dbReference type="NCBI Taxonomy" id="133409"/>
    <lineage>
        <taxon>Eukaryota</taxon>
        <taxon>Amoebozoa</taxon>
        <taxon>Evosea</taxon>
        <taxon>Eumycetozoa</taxon>
        <taxon>Dictyostelia</taxon>
        <taxon>Dictyosteliales</taxon>
        <taxon>Dictyosteliaceae</taxon>
        <taxon>Polysphondylium</taxon>
    </lineage>
</organism>
<keyword evidence="3" id="KW-0813">Transport</keyword>
<comment type="subcellular location">
    <subcellularLocation>
        <location evidence="1">Membrane</location>
        <topology evidence="1">Peripheral membrane protein</topology>
    </subcellularLocation>
</comment>
<name>A0A8J4Q1W5_9MYCE</name>
<dbReference type="InterPro" id="IPR056747">
    <property type="entry name" value="VPS13-like_M"/>
</dbReference>
<feature type="compositionally biased region" description="Low complexity" evidence="6">
    <location>
        <begin position="243"/>
        <end position="261"/>
    </location>
</feature>
<dbReference type="Pfam" id="PF12624">
    <property type="entry name" value="VPS13_N"/>
    <property type="match status" value="1"/>
</dbReference>
<feature type="region of interest" description="Disordered" evidence="6">
    <location>
        <begin position="2815"/>
        <end position="2858"/>
    </location>
</feature>
<evidence type="ECO:0000259" key="7">
    <source>
        <dbReference type="Pfam" id="PF12624"/>
    </source>
</evidence>
<comment type="function">
    <text evidence="5">Mediates the transfer of lipids between membranes at organelle contact sites.</text>
</comment>
<evidence type="ECO:0000313" key="11">
    <source>
        <dbReference type="EMBL" id="KAF2076434.1"/>
    </source>
</evidence>
<gene>
    <name evidence="11" type="ORF">CYY_002237</name>
</gene>
<dbReference type="Pfam" id="PF25037">
    <property type="entry name" value="VPS13_C"/>
    <property type="match status" value="1"/>
</dbReference>
<dbReference type="GO" id="GO:0006869">
    <property type="term" value="P:lipid transport"/>
    <property type="evidence" value="ECO:0007669"/>
    <property type="project" value="UniProtKB-KW"/>
</dbReference>
<comment type="similarity">
    <text evidence="2">Belongs to the VPS13 family.</text>
</comment>
<dbReference type="InterPro" id="IPR026847">
    <property type="entry name" value="VPS13"/>
</dbReference>
<evidence type="ECO:0000256" key="3">
    <source>
        <dbReference type="ARBA" id="ARBA00022448"/>
    </source>
</evidence>
<feature type="domain" description="Chorein N-terminal" evidence="7">
    <location>
        <begin position="1"/>
        <end position="930"/>
    </location>
</feature>
<evidence type="ECO:0000259" key="9">
    <source>
        <dbReference type="Pfam" id="PF25036"/>
    </source>
</evidence>
<dbReference type="OrthoDB" id="428159at2759"/>
<accession>A0A8J4Q1W5</accession>
<evidence type="ECO:0000256" key="4">
    <source>
        <dbReference type="ARBA" id="ARBA00023055"/>
    </source>
</evidence>